<evidence type="ECO:0000256" key="2">
    <source>
        <dbReference type="ARBA" id="ARBA00023242"/>
    </source>
</evidence>
<feature type="region of interest" description="Disordered" evidence="3">
    <location>
        <begin position="1"/>
        <end position="59"/>
    </location>
</feature>
<dbReference type="CDD" id="cd12148">
    <property type="entry name" value="fungal_TF_MHR"/>
    <property type="match status" value="1"/>
</dbReference>
<dbReference type="SUPFAM" id="SSF57701">
    <property type="entry name" value="Zn2/Cys6 DNA-binding domain"/>
    <property type="match status" value="1"/>
</dbReference>
<dbReference type="Proteomes" id="UP000002748">
    <property type="component" value="Unassembled WGS sequence"/>
</dbReference>
<evidence type="ECO:0000313" key="5">
    <source>
        <dbReference type="EMBL" id="EJT52064.1"/>
    </source>
</evidence>
<gene>
    <name evidence="5" type="ORF">A1Q1_06694</name>
</gene>
<feature type="region of interest" description="Disordered" evidence="3">
    <location>
        <begin position="714"/>
        <end position="757"/>
    </location>
</feature>
<dbReference type="Pfam" id="PF00172">
    <property type="entry name" value="Zn_clus"/>
    <property type="match status" value="1"/>
</dbReference>
<reference evidence="5 6" key="1">
    <citation type="journal article" date="2012" name="Eukaryot. Cell">
        <title>Draft genome sequence of CBS 2479, the standard type strain of Trichosporon asahii.</title>
        <authorList>
            <person name="Yang R.Y."/>
            <person name="Li H.T."/>
            <person name="Zhu H."/>
            <person name="Zhou G.P."/>
            <person name="Wang M."/>
            <person name="Wang L."/>
        </authorList>
    </citation>
    <scope>NUCLEOTIDE SEQUENCE [LARGE SCALE GENOMIC DNA]</scope>
    <source>
        <strain evidence="6">ATCC 90039 / CBS 2479 / JCM 2466 / KCTC 7840 / NCYC 2677 / UAMH 7654</strain>
    </source>
</reference>
<name>J6F4Y0_TRIAS</name>
<proteinExistence type="predicted"/>
<dbReference type="VEuPathDB" id="FungiDB:A1Q1_06694"/>
<dbReference type="GO" id="GO:0008270">
    <property type="term" value="F:zinc ion binding"/>
    <property type="evidence" value="ECO:0007669"/>
    <property type="project" value="InterPro"/>
</dbReference>
<dbReference type="InterPro" id="IPR001138">
    <property type="entry name" value="Zn2Cys6_DnaBD"/>
</dbReference>
<keyword evidence="2" id="KW-0539">Nucleus</keyword>
<dbReference type="InterPro" id="IPR050613">
    <property type="entry name" value="Sec_Metabolite_Reg"/>
</dbReference>
<dbReference type="AlphaFoldDB" id="J6F4Y0"/>
<sequence>MPLSPYGPLPPPVARYRPFPSDSYEVVSSAPTPRRRSPSHDLMSPITTPGSIGLRRRGRQATACTECNRRKQRCDGVQPCHHCAKRNVPEACRFPESSAPRPATAISLPPHAAHHHPYFSPPSDTEKKRRLSDDPHLTPKPVLLPPITPIAMGRTASMHSVHSVHSAHSLQSLSQMSSGRSVPTLSPMPAASPDRGGDDDMRPSPGYRAYRPWSRPHLPTPGGSFDGHGPPAPYRRDQYFAVQQPLSSERHEIRTPPPAPDTRRASDGSDSSGNWRPPPPQGPQADGDVLMQEGGAQGFGSLAHEGAGEEHSPTADDQGDGTTLLNGASAEELVSPLEEGAPEALLEQIRHVDSQLPRRSLCERFVKAFFDLNNSWMDILYEPDFSGKYADLWRIRGEFEDLGRIDLRWLALFQVVLAFGALLSASTPEEEKEFAAMSSRFFDCARRALSEAPTYRGESMDTVRAYALIPCRRASVEPAAEGGRTPASSLGSPPACDPRREFHNAHAGQPLRRGTDAARLAPHHGDDQVHLPDSALPPRADHRHHPHAVLRPDSTPPRRGDALRVPPARVGGCAPARLPVPEPRHVSRRHAPVAPATAPDPREQVPPGAYLPAPAVSATRRLSAEPHGDDKDPFDRFKWMVVASGFAPACVLGLLLARKQRDCEYNYREIRKLFVAYLDAEKATQRRLDRHLRSELMVLDQMLRQANEIDRFLQRTSPVKSEPSRQLPDPAQLDSESSDEDAGPASVGATGDRPDPLVSRAVSRAHSPFLTLGQEFSLPPPALPLQYPALQGENSDTPTLAPMFDEWPAPWALRPPSDPTATFPAANDKASWDRLLEIIGPPPEPEPWYDEQVVVADT</sequence>
<dbReference type="SMART" id="SM00066">
    <property type="entry name" value="GAL4"/>
    <property type="match status" value="1"/>
</dbReference>
<dbReference type="RefSeq" id="XP_014183218.1">
    <property type="nucleotide sequence ID" value="XM_014327743.1"/>
</dbReference>
<organism evidence="5 6">
    <name type="scientific">Trichosporon asahii var. asahii (strain ATCC 90039 / CBS 2479 / JCM 2466 / KCTC 7840 / NBRC 103889/ NCYC 2677 / UAMH 7654)</name>
    <name type="common">Yeast</name>
    <dbReference type="NCBI Taxonomy" id="1186058"/>
    <lineage>
        <taxon>Eukaryota</taxon>
        <taxon>Fungi</taxon>
        <taxon>Dikarya</taxon>
        <taxon>Basidiomycota</taxon>
        <taxon>Agaricomycotina</taxon>
        <taxon>Tremellomycetes</taxon>
        <taxon>Trichosporonales</taxon>
        <taxon>Trichosporonaceae</taxon>
        <taxon>Trichosporon</taxon>
    </lineage>
</organism>
<dbReference type="GO" id="GO:0005634">
    <property type="term" value="C:nucleus"/>
    <property type="evidence" value="ECO:0007669"/>
    <property type="project" value="UniProtKB-SubCell"/>
</dbReference>
<protein>
    <submittedName>
        <fullName evidence="5">Fungal specific transcription factor domain-containing protein</fullName>
    </submittedName>
</protein>
<dbReference type="GO" id="GO:0000981">
    <property type="term" value="F:DNA-binding transcription factor activity, RNA polymerase II-specific"/>
    <property type="evidence" value="ECO:0007669"/>
    <property type="project" value="InterPro"/>
</dbReference>
<evidence type="ECO:0000259" key="4">
    <source>
        <dbReference type="PROSITE" id="PS50048"/>
    </source>
</evidence>
<dbReference type="KEGG" id="tasa:A1Q1_06694"/>
<dbReference type="HOGENOM" id="CLU_333228_0_0_1"/>
<feature type="compositionally biased region" description="Low complexity" evidence="3">
    <location>
        <begin position="156"/>
        <end position="178"/>
    </location>
</feature>
<dbReference type="PANTHER" id="PTHR31001:SF87">
    <property type="entry name" value="COL-21"/>
    <property type="match status" value="1"/>
</dbReference>
<feature type="region of interest" description="Disordered" evidence="3">
    <location>
        <begin position="477"/>
        <end position="606"/>
    </location>
</feature>
<evidence type="ECO:0000256" key="3">
    <source>
        <dbReference type="SAM" id="MobiDB-lite"/>
    </source>
</evidence>
<evidence type="ECO:0000313" key="6">
    <source>
        <dbReference type="Proteomes" id="UP000002748"/>
    </source>
</evidence>
<comment type="subcellular location">
    <subcellularLocation>
        <location evidence="1">Nucleus</location>
    </subcellularLocation>
</comment>
<dbReference type="PROSITE" id="PS50048">
    <property type="entry name" value="ZN2_CY6_FUNGAL_2"/>
    <property type="match status" value="1"/>
</dbReference>
<dbReference type="CDD" id="cd00067">
    <property type="entry name" value="GAL4"/>
    <property type="match status" value="1"/>
</dbReference>
<dbReference type="OrthoDB" id="3364175at2759"/>
<dbReference type="PANTHER" id="PTHR31001">
    <property type="entry name" value="UNCHARACTERIZED TRANSCRIPTIONAL REGULATORY PROTEIN"/>
    <property type="match status" value="1"/>
</dbReference>
<feature type="region of interest" description="Disordered" evidence="3">
    <location>
        <begin position="93"/>
        <end position="324"/>
    </location>
</feature>
<dbReference type="InterPro" id="IPR036864">
    <property type="entry name" value="Zn2-C6_fun-type_DNA-bd_sf"/>
</dbReference>
<evidence type="ECO:0000256" key="1">
    <source>
        <dbReference type="ARBA" id="ARBA00004123"/>
    </source>
</evidence>
<dbReference type="EMBL" id="ALBS01000036">
    <property type="protein sequence ID" value="EJT52064.1"/>
    <property type="molecule type" value="Genomic_DNA"/>
</dbReference>
<feature type="domain" description="Zn(2)-C6 fungal-type" evidence="4">
    <location>
        <begin position="63"/>
        <end position="94"/>
    </location>
</feature>
<accession>J6F4Y0</accession>
<comment type="caution">
    <text evidence="5">The sequence shown here is derived from an EMBL/GenBank/DDBJ whole genome shotgun (WGS) entry which is preliminary data.</text>
</comment>
<feature type="compositionally biased region" description="Pro residues" evidence="3">
    <location>
        <begin position="1"/>
        <end position="13"/>
    </location>
</feature>
<feature type="compositionally biased region" description="Basic and acidic residues" evidence="3">
    <location>
        <begin position="124"/>
        <end position="137"/>
    </location>
</feature>
<dbReference type="GeneID" id="25990206"/>
<dbReference type="Gene3D" id="4.10.240.10">
    <property type="entry name" value="Zn(2)-C6 fungal-type DNA-binding domain"/>
    <property type="match status" value="1"/>
</dbReference>